<evidence type="ECO:0000313" key="3">
    <source>
        <dbReference type="Proteomes" id="UP000282977"/>
    </source>
</evidence>
<accession>A0A437J481</accession>
<dbReference type="EMBL" id="RZUL01000007">
    <property type="protein sequence ID" value="RVT39439.1"/>
    <property type="molecule type" value="Genomic_DNA"/>
</dbReference>
<dbReference type="OrthoDB" id="188932at2"/>
<dbReference type="Proteomes" id="UP000282977">
    <property type="component" value="Unassembled WGS sequence"/>
</dbReference>
<dbReference type="AlphaFoldDB" id="A0A437J481"/>
<feature type="region of interest" description="Disordered" evidence="1">
    <location>
        <begin position="23"/>
        <end position="59"/>
    </location>
</feature>
<dbReference type="Pfam" id="PF12876">
    <property type="entry name" value="Cellulase-like"/>
    <property type="match status" value="1"/>
</dbReference>
<keyword evidence="3" id="KW-1185">Reference proteome</keyword>
<comment type="caution">
    <text evidence="2">The sequence shown here is derived from an EMBL/GenBank/DDBJ whole genome shotgun (WGS) entry which is preliminary data.</text>
</comment>
<gene>
    <name evidence="2" type="ORF">ENE74_15465</name>
</gene>
<protein>
    <recommendedName>
        <fullName evidence="4">Cellulase</fullName>
    </recommendedName>
</protein>
<evidence type="ECO:0000256" key="1">
    <source>
        <dbReference type="SAM" id="MobiDB-lite"/>
    </source>
</evidence>
<dbReference type="InterPro" id="IPR024778">
    <property type="entry name" value="Put_cellulase"/>
</dbReference>
<sequence>MLSRREMFGIGAAAAISAVGTRGQAAPAQDGPEFPNQVASQARSAKRSGKAPLRSGFDMRDGLSPRRLTMAMWDQSFVLRHGPGGSFADFDRVLKETEDRRYNVVRIDPMPQYVDLKNTAQVHDWPDRGLPFVPWSPPPGAQKTPTARWIIDFMEKLLGRSTLHYTLSAWWFGWRGTHLKATRTPENTMQAAEMWAVMLRDWQRLFGFDRLLYVDVVNEFPFFAPYVQSRFEKETGGGWGNGAFTPTQVEWLIREINPALAALRGEFPQLRFNLSIHGDERWLDVPVEHDCLDVHFYADADPRWDARTRFGARSADFFKSDRAYKDFSTRAIQASKVMAPMFRARQRAKLSNFAAMAEQRGMPLTTTESWASWFYIDHPDLDWGWLLEWASWTVDDAIDFGMWGWTPHNYVQPQFPNWRDVRWHRALNERFLAS</sequence>
<evidence type="ECO:0008006" key="4">
    <source>
        <dbReference type="Google" id="ProtNLM"/>
    </source>
</evidence>
<evidence type="ECO:0000313" key="2">
    <source>
        <dbReference type="EMBL" id="RVT39439.1"/>
    </source>
</evidence>
<organism evidence="2 3">
    <name type="scientific">Sphingobium algorifonticola</name>
    <dbReference type="NCBI Taxonomy" id="2008318"/>
    <lineage>
        <taxon>Bacteria</taxon>
        <taxon>Pseudomonadati</taxon>
        <taxon>Pseudomonadota</taxon>
        <taxon>Alphaproteobacteria</taxon>
        <taxon>Sphingomonadales</taxon>
        <taxon>Sphingomonadaceae</taxon>
        <taxon>Sphingobium</taxon>
    </lineage>
</organism>
<reference evidence="2 3" key="1">
    <citation type="submission" date="2019-01" db="EMBL/GenBank/DDBJ databases">
        <authorList>
            <person name="Chen W.-M."/>
        </authorList>
    </citation>
    <scope>NUCLEOTIDE SEQUENCE [LARGE SCALE GENOMIC DNA]</scope>
    <source>
        <strain evidence="2 3">TLA-22</strain>
    </source>
</reference>
<proteinExistence type="predicted"/>
<dbReference type="Gene3D" id="3.20.20.80">
    <property type="entry name" value="Glycosidases"/>
    <property type="match status" value="1"/>
</dbReference>
<name>A0A437J481_9SPHN</name>
<dbReference type="RefSeq" id="WP_127691803.1">
    <property type="nucleotide sequence ID" value="NZ_RZUL01000007.1"/>
</dbReference>